<evidence type="ECO:0000313" key="2">
    <source>
        <dbReference type="EMBL" id="KAJ6958862.1"/>
    </source>
</evidence>
<proteinExistence type="predicted"/>
<sequence>MFDSLRVPPLSSQTLKHKPSKGDSSLPFLAEINLESNRFSHINCVSLWILDDTLVVSMSPFYCYMLLDD</sequence>
<feature type="region of interest" description="Disordered" evidence="1">
    <location>
        <begin position="1"/>
        <end position="23"/>
    </location>
</feature>
<keyword evidence="3" id="KW-1185">Reference proteome</keyword>
<dbReference type="AlphaFoldDB" id="A0AAD6LDR5"/>
<dbReference type="Proteomes" id="UP001164929">
    <property type="component" value="Chromosome 17"/>
</dbReference>
<protein>
    <submittedName>
        <fullName evidence="2">Uncharacterized protein</fullName>
    </submittedName>
</protein>
<comment type="caution">
    <text evidence="2">The sequence shown here is derived from an EMBL/GenBank/DDBJ whole genome shotgun (WGS) entry which is preliminary data.</text>
</comment>
<evidence type="ECO:0000256" key="1">
    <source>
        <dbReference type="SAM" id="MobiDB-lite"/>
    </source>
</evidence>
<gene>
    <name evidence="2" type="ORF">NC653_037202</name>
</gene>
<dbReference type="EMBL" id="JAQIZT010000017">
    <property type="protein sequence ID" value="KAJ6958862.1"/>
    <property type="molecule type" value="Genomic_DNA"/>
</dbReference>
<accession>A0AAD6LDR5</accession>
<name>A0AAD6LDR5_9ROSI</name>
<organism evidence="2 3">
    <name type="scientific">Populus alba x Populus x berolinensis</name>
    <dbReference type="NCBI Taxonomy" id="444605"/>
    <lineage>
        <taxon>Eukaryota</taxon>
        <taxon>Viridiplantae</taxon>
        <taxon>Streptophyta</taxon>
        <taxon>Embryophyta</taxon>
        <taxon>Tracheophyta</taxon>
        <taxon>Spermatophyta</taxon>
        <taxon>Magnoliopsida</taxon>
        <taxon>eudicotyledons</taxon>
        <taxon>Gunneridae</taxon>
        <taxon>Pentapetalae</taxon>
        <taxon>rosids</taxon>
        <taxon>fabids</taxon>
        <taxon>Malpighiales</taxon>
        <taxon>Salicaceae</taxon>
        <taxon>Saliceae</taxon>
        <taxon>Populus</taxon>
    </lineage>
</organism>
<evidence type="ECO:0000313" key="3">
    <source>
        <dbReference type="Proteomes" id="UP001164929"/>
    </source>
</evidence>
<reference evidence="2" key="1">
    <citation type="journal article" date="2023" name="Mol. Ecol. Resour.">
        <title>Chromosome-level genome assembly of a triploid poplar Populus alba 'Berolinensis'.</title>
        <authorList>
            <person name="Chen S."/>
            <person name="Yu Y."/>
            <person name="Wang X."/>
            <person name="Wang S."/>
            <person name="Zhang T."/>
            <person name="Zhou Y."/>
            <person name="He R."/>
            <person name="Meng N."/>
            <person name="Wang Y."/>
            <person name="Liu W."/>
            <person name="Liu Z."/>
            <person name="Liu J."/>
            <person name="Guo Q."/>
            <person name="Huang H."/>
            <person name="Sederoff R.R."/>
            <person name="Wang G."/>
            <person name="Qu G."/>
            <person name="Chen S."/>
        </authorList>
    </citation>
    <scope>NUCLEOTIDE SEQUENCE</scope>
    <source>
        <strain evidence="2">SC-2020</strain>
    </source>
</reference>